<dbReference type="PROSITE" id="PS51767">
    <property type="entry name" value="PEPTIDASE_A1"/>
    <property type="match status" value="1"/>
</dbReference>
<evidence type="ECO:0000256" key="4">
    <source>
        <dbReference type="ARBA" id="ARBA00022692"/>
    </source>
</evidence>
<dbReference type="Gene3D" id="2.40.70.10">
    <property type="entry name" value="Acid Proteases"/>
    <property type="match status" value="2"/>
</dbReference>
<feature type="active site" evidence="11">
    <location>
        <position position="195"/>
    </location>
</feature>
<keyword evidence="5" id="KW-0732">Signal</keyword>
<evidence type="ECO:0000256" key="1">
    <source>
        <dbReference type="ARBA" id="ARBA00004370"/>
    </source>
</evidence>
<keyword evidence="7" id="KW-0378">Hydrolase</keyword>
<protein>
    <recommendedName>
        <fullName evidence="12">Peptidase A1 domain-containing protein</fullName>
    </recommendedName>
</protein>
<dbReference type="Pfam" id="PF14543">
    <property type="entry name" value="TAXi_N"/>
    <property type="match status" value="1"/>
</dbReference>
<dbReference type="PANTHER" id="PTHR13683">
    <property type="entry name" value="ASPARTYL PROTEASES"/>
    <property type="match status" value="1"/>
</dbReference>
<evidence type="ECO:0000256" key="6">
    <source>
        <dbReference type="ARBA" id="ARBA00022750"/>
    </source>
</evidence>
<dbReference type="InterPro" id="IPR032861">
    <property type="entry name" value="TAXi_N"/>
</dbReference>
<organism evidence="13 14">
    <name type="scientific">Malus domestica</name>
    <name type="common">Apple</name>
    <name type="synonym">Pyrus malus</name>
    <dbReference type="NCBI Taxonomy" id="3750"/>
    <lineage>
        <taxon>Eukaryota</taxon>
        <taxon>Viridiplantae</taxon>
        <taxon>Streptophyta</taxon>
        <taxon>Embryophyta</taxon>
        <taxon>Tracheophyta</taxon>
        <taxon>Spermatophyta</taxon>
        <taxon>Magnoliopsida</taxon>
        <taxon>eudicotyledons</taxon>
        <taxon>Gunneridae</taxon>
        <taxon>Pentapetalae</taxon>
        <taxon>rosids</taxon>
        <taxon>fabids</taxon>
        <taxon>Rosales</taxon>
        <taxon>Rosaceae</taxon>
        <taxon>Amygdaloideae</taxon>
        <taxon>Maleae</taxon>
        <taxon>Malus</taxon>
    </lineage>
</organism>
<evidence type="ECO:0000256" key="9">
    <source>
        <dbReference type="ARBA" id="ARBA00023136"/>
    </source>
</evidence>
<keyword evidence="8" id="KW-1133">Transmembrane helix</keyword>
<dbReference type="InterPro" id="IPR032799">
    <property type="entry name" value="TAXi_C"/>
</dbReference>
<comment type="similarity">
    <text evidence="2">Belongs to the peptidase A1 family.</text>
</comment>
<keyword evidence="9" id="KW-0472">Membrane</keyword>
<dbReference type="EMBL" id="RDQH01000343">
    <property type="protein sequence ID" value="RXH68349.1"/>
    <property type="molecule type" value="Genomic_DNA"/>
</dbReference>
<evidence type="ECO:0000313" key="14">
    <source>
        <dbReference type="Proteomes" id="UP000290289"/>
    </source>
</evidence>
<evidence type="ECO:0000256" key="5">
    <source>
        <dbReference type="ARBA" id="ARBA00022729"/>
    </source>
</evidence>
<dbReference type="InterPro" id="IPR033121">
    <property type="entry name" value="PEPTIDASE_A1"/>
</dbReference>
<dbReference type="CDD" id="cd05476">
    <property type="entry name" value="pepsin_A_like_plant"/>
    <property type="match status" value="1"/>
</dbReference>
<dbReference type="Proteomes" id="UP000290289">
    <property type="component" value="Chromosome 17"/>
</dbReference>
<dbReference type="InterPro" id="IPR034161">
    <property type="entry name" value="Pepsin-like_plant"/>
</dbReference>
<dbReference type="GO" id="GO:0006508">
    <property type="term" value="P:proteolysis"/>
    <property type="evidence" value="ECO:0007669"/>
    <property type="project" value="UniProtKB-KW"/>
</dbReference>
<feature type="active site" evidence="11">
    <location>
        <position position="413"/>
    </location>
</feature>
<evidence type="ECO:0000259" key="12">
    <source>
        <dbReference type="PROSITE" id="PS51767"/>
    </source>
</evidence>
<dbReference type="SUPFAM" id="SSF50630">
    <property type="entry name" value="Acid proteases"/>
    <property type="match status" value="1"/>
</dbReference>
<gene>
    <name evidence="13" type="ORF">DVH24_030682</name>
</gene>
<sequence length="579" mass="63280">MTHRQTSEVLTYSLQAALLQPLHCTIRRPASTTRLPDSAQLCQSDLQTLQSADPDPAHCCPRSIRYSLPQPVSVDCDDGFVIFTDILSLHGRIFHTTMGAAHIFVAYLAVLISPFCAHGNVFSLERAFPRSHYIGLDELQTRDRIRQAHLFKRVVGGIANVSVVYEDFYSPEHVGVYLTKVKLGSPPREFYVAIDTGSNVLWVSCSSCKVCPQHTELGGLSFNFYDPANSSTARPVPCSDKLCKASLETKCSHPTKQCRYNLRYSGGDEIAGYYMSDELHFDMIPVQSHVKIESSAAIVFGCSTSVTGLLEGTTASINGVFGFGQGLMSVISQLSSRGTTANVFSHCLKGDDNGGGILVLGEILEPNIVYTPLIPSVHPFYQINLETISINGQILPIDPAAFTPSLDRATVVDTGTSIGYVAEEAYDPLVHAITLSSKYVSPFLSPSGKQCYLVYTSVAEAFPLLSLNFAAGASMVLKPEDYLLYKGPDQWCFGLQQSEGVNRGFTVLGDHVLKDKIVVYDIGRQRLGWADYNCSLPVNVSVALHGRYPNGNSSSGDLLFELLNTGILLLLMHLFIIFM</sequence>
<comment type="caution">
    <text evidence="13">The sequence shown here is derived from an EMBL/GenBank/DDBJ whole genome shotgun (WGS) entry which is preliminary data.</text>
</comment>
<name>A0A498HBE4_MALDO</name>
<evidence type="ECO:0000256" key="11">
    <source>
        <dbReference type="PIRSR" id="PIRSR601461-1"/>
    </source>
</evidence>
<reference evidence="13 14" key="1">
    <citation type="submission" date="2018-10" db="EMBL/GenBank/DDBJ databases">
        <title>A high-quality apple genome assembly.</title>
        <authorList>
            <person name="Hu J."/>
        </authorList>
    </citation>
    <scope>NUCLEOTIDE SEQUENCE [LARGE SCALE GENOMIC DNA]</scope>
    <source>
        <strain evidence="14">cv. HFTH1</strain>
        <tissue evidence="13">Young leaf</tissue>
    </source>
</reference>
<evidence type="ECO:0000313" key="13">
    <source>
        <dbReference type="EMBL" id="RXH68349.1"/>
    </source>
</evidence>
<keyword evidence="6" id="KW-0064">Aspartyl protease</keyword>
<evidence type="ECO:0000256" key="3">
    <source>
        <dbReference type="ARBA" id="ARBA00022670"/>
    </source>
</evidence>
<comment type="subcellular location">
    <subcellularLocation>
        <location evidence="1">Membrane</location>
    </subcellularLocation>
</comment>
<feature type="domain" description="Peptidase A1" evidence="12">
    <location>
        <begin position="177"/>
        <end position="530"/>
    </location>
</feature>
<keyword evidence="14" id="KW-1185">Reference proteome</keyword>
<evidence type="ECO:0000256" key="2">
    <source>
        <dbReference type="ARBA" id="ARBA00007447"/>
    </source>
</evidence>
<dbReference type="PANTHER" id="PTHR13683:SF375">
    <property type="entry name" value="PEPTIDASE A1 DOMAIN-CONTAINING PROTEIN"/>
    <property type="match status" value="1"/>
</dbReference>
<evidence type="ECO:0000256" key="10">
    <source>
        <dbReference type="ARBA" id="ARBA00023180"/>
    </source>
</evidence>
<proteinExistence type="inferred from homology"/>
<keyword evidence="4" id="KW-0812">Transmembrane</keyword>
<dbReference type="GO" id="GO:0016020">
    <property type="term" value="C:membrane"/>
    <property type="evidence" value="ECO:0007669"/>
    <property type="project" value="UniProtKB-SubCell"/>
</dbReference>
<dbReference type="PRINTS" id="PR00792">
    <property type="entry name" value="PEPSIN"/>
</dbReference>
<dbReference type="Pfam" id="PF14541">
    <property type="entry name" value="TAXi_C"/>
    <property type="match status" value="1"/>
</dbReference>
<evidence type="ECO:0000256" key="7">
    <source>
        <dbReference type="ARBA" id="ARBA00022801"/>
    </source>
</evidence>
<dbReference type="GO" id="GO:0004190">
    <property type="term" value="F:aspartic-type endopeptidase activity"/>
    <property type="evidence" value="ECO:0007669"/>
    <property type="project" value="UniProtKB-KW"/>
</dbReference>
<dbReference type="AlphaFoldDB" id="A0A498HBE4"/>
<keyword evidence="3" id="KW-0645">Protease</keyword>
<keyword evidence="10" id="KW-0325">Glycoprotein</keyword>
<dbReference type="InterPro" id="IPR001461">
    <property type="entry name" value="Aspartic_peptidase_A1"/>
</dbReference>
<dbReference type="InterPro" id="IPR021109">
    <property type="entry name" value="Peptidase_aspartic_dom_sf"/>
</dbReference>
<accession>A0A498HBE4</accession>
<evidence type="ECO:0000256" key="8">
    <source>
        <dbReference type="ARBA" id="ARBA00022989"/>
    </source>
</evidence>